<dbReference type="GeneID" id="25303846"/>
<protein>
    <recommendedName>
        <fullName evidence="5">CENP-V/GFA domain-containing protein</fullName>
    </recommendedName>
</protein>
<dbReference type="HOGENOM" id="CLU_055491_3_2_1"/>
<feature type="domain" description="CENP-V/GFA" evidence="5">
    <location>
        <begin position="4"/>
        <end position="117"/>
    </location>
</feature>
<dbReference type="Proteomes" id="UP000053029">
    <property type="component" value="Unassembled WGS sequence"/>
</dbReference>
<gene>
    <name evidence="6" type="ORF">Z517_04356</name>
</gene>
<evidence type="ECO:0000313" key="7">
    <source>
        <dbReference type="Proteomes" id="UP000053029"/>
    </source>
</evidence>
<evidence type="ECO:0000256" key="2">
    <source>
        <dbReference type="ARBA" id="ARBA00022723"/>
    </source>
</evidence>
<dbReference type="InterPro" id="IPR006913">
    <property type="entry name" value="CENP-V/GFA"/>
</dbReference>
<sequence>MPEYKGVCHCGAIEWTAEIPEEKHILCHCGACKLMGGGEFTLNQIIPKSNFHLTKGDLKVYSYKGDSGNSVDCYMCPNCGCSPYHHQRVMGDDKIVIRTGLLKGSDKWGKPAAEIYDKDRASWLPQTADASFPVVPPS</sequence>
<name>A0A0D2DU69_9EURO</name>
<keyword evidence="3" id="KW-0862">Zinc</keyword>
<dbReference type="Gene3D" id="3.90.1590.10">
    <property type="entry name" value="glutathione-dependent formaldehyde- activating enzyme (gfa)"/>
    <property type="match status" value="1"/>
</dbReference>
<keyword evidence="2" id="KW-0479">Metal-binding</keyword>
<comment type="similarity">
    <text evidence="1">Belongs to the Gfa family.</text>
</comment>
<organism evidence="6 7">
    <name type="scientific">Fonsecaea pedrosoi CBS 271.37</name>
    <dbReference type="NCBI Taxonomy" id="1442368"/>
    <lineage>
        <taxon>Eukaryota</taxon>
        <taxon>Fungi</taxon>
        <taxon>Dikarya</taxon>
        <taxon>Ascomycota</taxon>
        <taxon>Pezizomycotina</taxon>
        <taxon>Eurotiomycetes</taxon>
        <taxon>Chaetothyriomycetidae</taxon>
        <taxon>Chaetothyriales</taxon>
        <taxon>Herpotrichiellaceae</taxon>
        <taxon>Fonsecaea</taxon>
    </lineage>
</organism>
<reference evidence="6 7" key="1">
    <citation type="submission" date="2015-01" db="EMBL/GenBank/DDBJ databases">
        <title>The Genome Sequence of Fonsecaea pedrosoi CBS 271.37.</title>
        <authorList>
            <consortium name="The Broad Institute Genomics Platform"/>
            <person name="Cuomo C."/>
            <person name="de Hoog S."/>
            <person name="Gorbushina A."/>
            <person name="Stielow B."/>
            <person name="Teixiera M."/>
            <person name="Abouelleil A."/>
            <person name="Chapman S.B."/>
            <person name="Priest M."/>
            <person name="Young S.K."/>
            <person name="Wortman J."/>
            <person name="Nusbaum C."/>
            <person name="Birren B."/>
        </authorList>
    </citation>
    <scope>NUCLEOTIDE SEQUENCE [LARGE SCALE GENOMIC DNA]</scope>
    <source>
        <strain evidence="6 7">CBS 271.37</strain>
    </source>
</reference>
<keyword evidence="4" id="KW-0456">Lyase</keyword>
<evidence type="ECO:0000259" key="5">
    <source>
        <dbReference type="PROSITE" id="PS51891"/>
    </source>
</evidence>
<dbReference type="Pfam" id="PF04828">
    <property type="entry name" value="GFA"/>
    <property type="match status" value="1"/>
</dbReference>
<dbReference type="GO" id="GO:0016846">
    <property type="term" value="F:carbon-sulfur lyase activity"/>
    <property type="evidence" value="ECO:0007669"/>
    <property type="project" value="InterPro"/>
</dbReference>
<dbReference type="VEuPathDB" id="FungiDB:Z517_04356"/>
<dbReference type="PROSITE" id="PS51891">
    <property type="entry name" value="CENP_V_GFA"/>
    <property type="match status" value="1"/>
</dbReference>
<dbReference type="PANTHER" id="PTHR33337">
    <property type="entry name" value="GFA DOMAIN-CONTAINING PROTEIN"/>
    <property type="match status" value="1"/>
</dbReference>
<evidence type="ECO:0000256" key="3">
    <source>
        <dbReference type="ARBA" id="ARBA00022833"/>
    </source>
</evidence>
<evidence type="ECO:0000313" key="6">
    <source>
        <dbReference type="EMBL" id="KIW81331.1"/>
    </source>
</evidence>
<evidence type="ECO:0000256" key="1">
    <source>
        <dbReference type="ARBA" id="ARBA00005495"/>
    </source>
</evidence>
<dbReference type="GO" id="GO:0046872">
    <property type="term" value="F:metal ion binding"/>
    <property type="evidence" value="ECO:0007669"/>
    <property type="project" value="UniProtKB-KW"/>
</dbReference>
<dbReference type="RefSeq" id="XP_013285139.1">
    <property type="nucleotide sequence ID" value="XM_013429685.1"/>
</dbReference>
<dbReference type="SUPFAM" id="SSF51316">
    <property type="entry name" value="Mss4-like"/>
    <property type="match status" value="1"/>
</dbReference>
<dbReference type="AlphaFoldDB" id="A0A0D2DU69"/>
<dbReference type="EMBL" id="KN846971">
    <property type="protein sequence ID" value="KIW81331.1"/>
    <property type="molecule type" value="Genomic_DNA"/>
</dbReference>
<dbReference type="OrthoDB" id="1601230at2759"/>
<dbReference type="InterPro" id="IPR011057">
    <property type="entry name" value="Mss4-like_sf"/>
</dbReference>
<dbReference type="STRING" id="1442368.A0A0D2DU69"/>
<dbReference type="PANTHER" id="PTHR33337:SF30">
    <property type="entry name" value="DUF636 DOMAIN PROTEIN (AFU_ORTHOLOGUE AFUA_1G03180)"/>
    <property type="match status" value="1"/>
</dbReference>
<proteinExistence type="inferred from homology"/>
<keyword evidence="7" id="KW-1185">Reference proteome</keyword>
<evidence type="ECO:0000256" key="4">
    <source>
        <dbReference type="ARBA" id="ARBA00023239"/>
    </source>
</evidence>
<accession>A0A0D2DU69</accession>